<keyword evidence="1" id="KW-1133">Transmembrane helix</keyword>
<feature type="transmembrane region" description="Helical" evidence="1">
    <location>
        <begin position="12"/>
        <end position="35"/>
    </location>
</feature>
<keyword evidence="1" id="KW-0472">Membrane</keyword>
<feature type="transmembrane region" description="Helical" evidence="1">
    <location>
        <begin position="134"/>
        <end position="156"/>
    </location>
</feature>
<feature type="transmembrane region" description="Helical" evidence="1">
    <location>
        <begin position="186"/>
        <end position="204"/>
    </location>
</feature>
<reference evidence="2" key="1">
    <citation type="submission" date="2017-05" db="UniProtKB">
        <authorList>
            <consortium name="EnsemblMetazoa"/>
        </authorList>
    </citation>
    <scope>IDENTIFICATION</scope>
</reference>
<dbReference type="EnsemblMetazoa" id="Aqu2.1.36001_001">
    <property type="protein sequence ID" value="Aqu2.1.36001_001"/>
    <property type="gene ID" value="Aqu2.1.36001"/>
</dbReference>
<feature type="transmembrane region" description="Helical" evidence="1">
    <location>
        <begin position="51"/>
        <end position="74"/>
    </location>
</feature>
<sequence length="347" mass="39404">MANEDTQWHTLLIARSSIAAGALLSCILVFILAAASTCRDKDDRKLPTLRLILYIILASTARSIIIMIQVAPVIDHSLYCNDTGGDITGNCWYCVTTGYLYRTVSMMGVLFTLTATVHMLLITFAVKYSWKFEVGYVLVPITLPLTYTWISILAYYDNKGLLQDWCGYGTDISQIKNIMYIDMPRLVVEVMNTFLVIVIVFCGMPRRYTQMKKDGEEVGVWMKQVLPILAHSVLYLGMNWFSLSDHLYRLLECSTSLDECKLHEEHLQLAHAITSAGRGLLVGITFTAYYLIMMYIRWKHQDITVDRYGTVVTISPTSSEGSESSLIKSYCRQLQINNKNDMYSSTF</sequence>
<feature type="transmembrane region" description="Helical" evidence="1">
    <location>
        <begin position="99"/>
        <end position="122"/>
    </location>
</feature>
<organism evidence="2">
    <name type="scientific">Amphimedon queenslandica</name>
    <name type="common">Sponge</name>
    <dbReference type="NCBI Taxonomy" id="400682"/>
    <lineage>
        <taxon>Eukaryota</taxon>
        <taxon>Metazoa</taxon>
        <taxon>Porifera</taxon>
        <taxon>Demospongiae</taxon>
        <taxon>Heteroscleromorpha</taxon>
        <taxon>Haplosclerida</taxon>
        <taxon>Niphatidae</taxon>
        <taxon>Amphimedon</taxon>
    </lineage>
</organism>
<feature type="transmembrane region" description="Helical" evidence="1">
    <location>
        <begin position="225"/>
        <end position="242"/>
    </location>
</feature>
<proteinExistence type="predicted"/>
<dbReference type="AlphaFoldDB" id="A0A1X7V7M5"/>
<keyword evidence="1" id="KW-0812">Transmembrane</keyword>
<evidence type="ECO:0000256" key="1">
    <source>
        <dbReference type="SAM" id="Phobius"/>
    </source>
</evidence>
<evidence type="ECO:0000313" key="2">
    <source>
        <dbReference type="EnsemblMetazoa" id="Aqu2.1.36001_001"/>
    </source>
</evidence>
<protein>
    <submittedName>
        <fullName evidence="2">Uncharacterized protein</fullName>
    </submittedName>
</protein>
<accession>A0A1X7V7M5</accession>
<name>A0A1X7V7M5_AMPQE</name>
<feature type="transmembrane region" description="Helical" evidence="1">
    <location>
        <begin position="269"/>
        <end position="292"/>
    </location>
</feature>
<dbReference type="InParanoid" id="A0A1X7V7M5"/>